<feature type="domain" description="F-box" evidence="2">
    <location>
        <begin position="27"/>
        <end position="75"/>
    </location>
</feature>
<dbReference type="PANTHER" id="PTHR31900">
    <property type="entry name" value="F-BOX/RNI SUPERFAMILY PROTEIN-RELATED"/>
    <property type="match status" value="1"/>
</dbReference>
<reference evidence="3 4" key="1">
    <citation type="submission" date="2019-05" db="EMBL/GenBank/DDBJ databases">
        <title>Mikania micrantha, genome provides insights into the molecular mechanism of rapid growth.</title>
        <authorList>
            <person name="Liu B."/>
        </authorList>
    </citation>
    <scope>NUCLEOTIDE SEQUENCE [LARGE SCALE GENOMIC DNA]</scope>
    <source>
        <strain evidence="3">NLD-2019</strain>
        <tissue evidence="3">Leaf</tissue>
    </source>
</reference>
<comment type="caution">
    <text evidence="3">The sequence shown here is derived from an EMBL/GenBank/DDBJ whole genome shotgun (WGS) entry which is preliminary data.</text>
</comment>
<dbReference type="PROSITE" id="PS50181">
    <property type="entry name" value="FBOX"/>
    <property type="match status" value="1"/>
</dbReference>
<evidence type="ECO:0000256" key="1">
    <source>
        <dbReference type="SAM" id="MobiDB-lite"/>
    </source>
</evidence>
<keyword evidence="4" id="KW-1185">Reference proteome</keyword>
<protein>
    <recommendedName>
        <fullName evidence="2">F-box domain-containing protein</fullName>
    </recommendedName>
</protein>
<dbReference type="SUPFAM" id="SSF81383">
    <property type="entry name" value="F-box domain"/>
    <property type="match status" value="1"/>
</dbReference>
<evidence type="ECO:0000259" key="2">
    <source>
        <dbReference type="PROSITE" id="PS50181"/>
    </source>
</evidence>
<dbReference type="SUPFAM" id="SSF52047">
    <property type="entry name" value="RNI-like"/>
    <property type="match status" value="1"/>
</dbReference>
<gene>
    <name evidence="3" type="ORF">E3N88_31280</name>
</gene>
<accession>A0A5N6MPV6</accession>
<name>A0A5N6MPV6_9ASTR</name>
<dbReference type="SMART" id="SM00256">
    <property type="entry name" value="FBOX"/>
    <property type="match status" value="1"/>
</dbReference>
<dbReference type="Pfam" id="PF00646">
    <property type="entry name" value="F-box"/>
    <property type="match status" value="1"/>
</dbReference>
<proteinExistence type="predicted"/>
<dbReference type="PANTHER" id="PTHR31900:SF30">
    <property type="entry name" value="SUPERFAMILY PROTEIN, PUTATIVE-RELATED"/>
    <property type="match status" value="1"/>
</dbReference>
<dbReference type="InterPro" id="IPR001810">
    <property type="entry name" value="F-box_dom"/>
</dbReference>
<dbReference type="Gene3D" id="3.80.10.10">
    <property type="entry name" value="Ribonuclease Inhibitor"/>
    <property type="match status" value="1"/>
</dbReference>
<dbReference type="AlphaFoldDB" id="A0A5N6MPV6"/>
<dbReference type="InterPro" id="IPR036047">
    <property type="entry name" value="F-box-like_dom_sf"/>
</dbReference>
<dbReference type="InterPro" id="IPR032675">
    <property type="entry name" value="LRR_dom_sf"/>
</dbReference>
<evidence type="ECO:0000313" key="4">
    <source>
        <dbReference type="Proteomes" id="UP000326396"/>
    </source>
</evidence>
<sequence>MHAMETRSSKTRKLRNPNYSPENYTGDDRITHLPDAILHHILLLLPIKSIVQTSIISKRWRTLWYTFPDLDFTTIIPPATPLTKILHFNNFRNGDVITRILSLRNNLSDVRSLRFIACMSFSGLQILIRHAVRLSVQELDIRVETSDTFNFPRSIITHECLRVLKMKACPNFRLPPSRIMRSGFQTLQTLSLSYVYLGNQSSNLADMFTDCSFPQLKKLHMKSCYNLNYLRVGCRLLEELELKKCFSLQGLEILSPRLVTLKVSSCFNASNIYKTWVQIDTPRLHSLIWVNNSITSNNCVQNLVYLHDATVGLLVTQQDLDAEGLLSVSSFVSGLSHAVSLTLDPTFIEIMSKNNPLVAIFFNLFTKLNSLELQTSEVLCLAGVLKVCPFIHTLIIKITNSYKRERRRNRLSWDLSRSWEEKYWESQIKDLGPLLHHLKIAKIHGFSEYDISVVKFLLQHGKVLQEFILYLGDDCSRGYRQPEKLKSRIMGFTRASVDVKLAFH</sequence>
<evidence type="ECO:0000313" key="3">
    <source>
        <dbReference type="EMBL" id="KAD3642056.1"/>
    </source>
</evidence>
<dbReference type="OrthoDB" id="1868670at2759"/>
<feature type="region of interest" description="Disordered" evidence="1">
    <location>
        <begin position="1"/>
        <end position="25"/>
    </location>
</feature>
<organism evidence="3 4">
    <name type="scientific">Mikania micrantha</name>
    <name type="common">bitter vine</name>
    <dbReference type="NCBI Taxonomy" id="192012"/>
    <lineage>
        <taxon>Eukaryota</taxon>
        <taxon>Viridiplantae</taxon>
        <taxon>Streptophyta</taxon>
        <taxon>Embryophyta</taxon>
        <taxon>Tracheophyta</taxon>
        <taxon>Spermatophyta</taxon>
        <taxon>Magnoliopsida</taxon>
        <taxon>eudicotyledons</taxon>
        <taxon>Gunneridae</taxon>
        <taxon>Pentapetalae</taxon>
        <taxon>asterids</taxon>
        <taxon>campanulids</taxon>
        <taxon>Asterales</taxon>
        <taxon>Asteraceae</taxon>
        <taxon>Asteroideae</taxon>
        <taxon>Heliantheae alliance</taxon>
        <taxon>Eupatorieae</taxon>
        <taxon>Mikania</taxon>
    </lineage>
</organism>
<dbReference type="InterPro" id="IPR050232">
    <property type="entry name" value="FBL13/AtMIF1-like"/>
</dbReference>
<dbReference type="EMBL" id="SZYD01000015">
    <property type="protein sequence ID" value="KAD3642056.1"/>
    <property type="molecule type" value="Genomic_DNA"/>
</dbReference>
<dbReference type="Proteomes" id="UP000326396">
    <property type="component" value="Linkage Group LG5"/>
</dbReference>